<feature type="domain" description="AB hydrolase-1" evidence="1">
    <location>
        <begin position="31"/>
        <end position="276"/>
    </location>
</feature>
<dbReference type="PANTHER" id="PTHR43265">
    <property type="entry name" value="ESTERASE ESTD"/>
    <property type="match status" value="1"/>
</dbReference>
<dbReference type="HOGENOM" id="CLU_923367_0_0_11"/>
<keyword evidence="2" id="KW-0378">Hydrolase</keyword>
<sequence>MSPARELTATSGDVTLAGSLWLPDGDPGALVLMHPGSGPSDRHNDVFFPPIRAALLAAGAAVCSYDKRGVGGSGGDWLTAGIPEQADDVVAGLAAARPHVGGVPVILFGHSQGGWVVLAAAGAAGADAVVTSSGPGVSPGVQERHATRRHLGDAPHAAADAALFDELMDLASAGASASEARAWLEQPDRAPGLDRLRALGAFVPDGDDLWGLAVRLVDADPAPDLRALRVPLLAVFGAQDPAVPVQRSLEVLREEVRPDLLDVVVLDGGHRLEHPETDELAPDYVPTLVRFVEHVARAAGG</sequence>
<name>C5BZS7_BEUC1</name>
<dbReference type="eggNOG" id="COG1073">
    <property type="taxonomic scope" value="Bacteria"/>
</dbReference>
<dbReference type="InterPro" id="IPR029058">
    <property type="entry name" value="AB_hydrolase_fold"/>
</dbReference>
<dbReference type="Proteomes" id="UP000007962">
    <property type="component" value="Chromosome"/>
</dbReference>
<evidence type="ECO:0000313" key="2">
    <source>
        <dbReference type="EMBL" id="ACQ81257.1"/>
    </source>
</evidence>
<gene>
    <name evidence="2" type="ordered locus">Bcav_3012</name>
</gene>
<dbReference type="GO" id="GO:0052689">
    <property type="term" value="F:carboxylic ester hydrolase activity"/>
    <property type="evidence" value="ECO:0007669"/>
    <property type="project" value="TreeGrafter"/>
</dbReference>
<dbReference type="PANTHER" id="PTHR43265:SF1">
    <property type="entry name" value="ESTERASE ESTD"/>
    <property type="match status" value="1"/>
</dbReference>
<dbReference type="InterPro" id="IPR000073">
    <property type="entry name" value="AB_hydrolase_1"/>
</dbReference>
<dbReference type="OrthoDB" id="63034at2"/>
<dbReference type="EMBL" id="CP001618">
    <property type="protein sequence ID" value="ACQ81257.1"/>
    <property type="molecule type" value="Genomic_DNA"/>
</dbReference>
<dbReference type="AlphaFoldDB" id="C5BZS7"/>
<dbReference type="STRING" id="471853.Bcav_3012"/>
<dbReference type="Pfam" id="PF12697">
    <property type="entry name" value="Abhydrolase_6"/>
    <property type="match status" value="1"/>
</dbReference>
<dbReference type="InterPro" id="IPR053145">
    <property type="entry name" value="AB_hydrolase_Est10"/>
</dbReference>
<keyword evidence="3" id="KW-1185">Reference proteome</keyword>
<dbReference type="RefSeq" id="WP_015883497.1">
    <property type="nucleotide sequence ID" value="NC_012669.1"/>
</dbReference>
<dbReference type="KEGG" id="bcv:Bcav_3012"/>
<accession>C5BZS7</accession>
<proteinExistence type="predicted"/>
<evidence type="ECO:0000313" key="3">
    <source>
        <dbReference type="Proteomes" id="UP000007962"/>
    </source>
</evidence>
<reference evidence="2 3" key="1">
    <citation type="journal article" date="2009" name="Stand. Genomic Sci.">
        <title>Complete genome sequence of Beutenbergia cavernae type strain (HKI 0122).</title>
        <authorList>
            <person name="Land M."/>
            <person name="Pukall R."/>
            <person name="Abt B."/>
            <person name="Goker M."/>
            <person name="Rohde M."/>
            <person name="Glavina Del Rio T."/>
            <person name="Tice H."/>
            <person name="Copeland A."/>
            <person name="Cheng J.F."/>
            <person name="Lucas S."/>
            <person name="Chen F."/>
            <person name="Nolan M."/>
            <person name="Bruce D."/>
            <person name="Goodwin L."/>
            <person name="Pitluck S."/>
            <person name="Ivanova N."/>
            <person name="Mavromatis K."/>
            <person name="Ovchinnikova G."/>
            <person name="Pati A."/>
            <person name="Chen A."/>
            <person name="Palaniappan K."/>
            <person name="Hauser L."/>
            <person name="Chang Y.J."/>
            <person name="Jefferies C.C."/>
            <person name="Saunders E."/>
            <person name="Brettin T."/>
            <person name="Detter J.C."/>
            <person name="Han C."/>
            <person name="Chain P."/>
            <person name="Bristow J."/>
            <person name="Eisen J.A."/>
            <person name="Markowitz V."/>
            <person name="Hugenholtz P."/>
            <person name="Kyrpides N.C."/>
            <person name="Klenk H.P."/>
            <person name="Lapidus A."/>
        </authorList>
    </citation>
    <scope>NUCLEOTIDE SEQUENCE [LARGE SCALE GENOMIC DNA]</scope>
    <source>
        <strain evidence="3">ATCC BAA-8 / DSM 12333 / NBRC 16432</strain>
    </source>
</reference>
<protein>
    <submittedName>
        <fullName evidence="2">Alpha/beta hydrolase fold protein</fullName>
    </submittedName>
</protein>
<evidence type="ECO:0000259" key="1">
    <source>
        <dbReference type="Pfam" id="PF12697"/>
    </source>
</evidence>
<organism evidence="2 3">
    <name type="scientific">Beutenbergia cavernae (strain ATCC BAA-8 / DSM 12333 / CCUG 43141 / JCM 11478 / NBRC 16432 / NCIMB 13614 / HKI 0122)</name>
    <dbReference type="NCBI Taxonomy" id="471853"/>
    <lineage>
        <taxon>Bacteria</taxon>
        <taxon>Bacillati</taxon>
        <taxon>Actinomycetota</taxon>
        <taxon>Actinomycetes</taxon>
        <taxon>Micrococcales</taxon>
        <taxon>Beutenbergiaceae</taxon>
        <taxon>Beutenbergia</taxon>
    </lineage>
</organism>
<dbReference type="Gene3D" id="3.40.50.1820">
    <property type="entry name" value="alpha/beta hydrolase"/>
    <property type="match status" value="1"/>
</dbReference>
<dbReference type="SUPFAM" id="SSF53474">
    <property type="entry name" value="alpha/beta-Hydrolases"/>
    <property type="match status" value="1"/>
</dbReference>